<evidence type="ECO:0000313" key="2">
    <source>
        <dbReference type="Proteomes" id="UP000814243"/>
    </source>
</evidence>
<dbReference type="GO" id="GO:0005737">
    <property type="term" value="C:cytoplasm"/>
    <property type="evidence" value="ECO:0007669"/>
    <property type="project" value="TreeGrafter"/>
</dbReference>
<sequence>MAKLVDIYNSEKEPVIKRRQLPLTIYENLTMIMDLNTMGLICDNPQVKGREYEEFMRKYKILTTDELKAALRVDSSDIFNVLNQSIPCVGCRRRYSILKSNKLY</sequence>
<name>A0A922MEA1_SPOEX</name>
<organism evidence="1 2">
    <name type="scientific">Spodoptera exigua</name>
    <name type="common">Beet armyworm</name>
    <name type="synonym">Noctua fulgens</name>
    <dbReference type="NCBI Taxonomy" id="7107"/>
    <lineage>
        <taxon>Eukaryota</taxon>
        <taxon>Metazoa</taxon>
        <taxon>Ecdysozoa</taxon>
        <taxon>Arthropoda</taxon>
        <taxon>Hexapoda</taxon>
        <taxon>Insecta</taxon>
        <taxon>Pterygota</taxon>
        <taxon>Neoptera</taxon>
        <taxon>Endopterygota</taxon>
        <taxon>Lepidoptera</taxon>
        <taxon>Glossata</taxon>
        <taxon>Ditrysia</taxon>
        <taxon>Noctuoidea</taxon>
        <taxon>Noctuidae</taxon>
        <taxon>Amphipyrinae</taxon>
        <taxon>Spodoptera</taxon>
    </lineage>
</organism>
<dbReference type="AlphaFoldDB" id="A0A922MEA1"/>
<evidence type="ECO:0000313" key="1">
    <source>
        <dbReference type="EMBL" id="KAH9635307.1"/>
    </source>
</evidence>
<reference evidence="1" key="1">
    <citation type="journal article" date="2021" name="G3 (Bethesda)">
        <title>Genome and transcriptome analysis of the beet armyworm Spodoptera exigua reveals targets for pest control. .</title>
        <authorList>
            <person name="Simon S."/>
            <person name="Breeschoten T."/>
            <person name="Jansen H.J."/>
            <person name="Dirks R.P."/>
            <person name="Schranz M.E."/>
            <person name="Ros V.I.D."/>
        </authorList>
    </citation>
    <scope>NUCLEOTIDE SEQUENCE</scope>
    <source>
        <strain evidence="1">TB_SE_WUR_2020</strain>
    </source>
</reference>
<gene>
    <name evidence="1" type="ORF">HF086_017873</name>
</gene>
<dbReference type="InterPro" id="IPR026073">
    <property type="entry name" value="GGNBP2"/>
</dbReference>
<proteinExistence type="predicted"/>
<accession>A0A922MEA1</accession>
<comment type="caution">
    <text evidence="1">The sequence shown here is derived from an EMBL/GenBank/DDBJ whole genome shotgun (WGS) entry which is preliminary data.</text>
</comment>
<dbReference type="PANTHER" id="PTHR13601">
    <property type="entry name" value="GAMETOGENETIN-BINDING PROTEIN 2"/>
    <property type="match status" value="1"/>
</dbReference>
<protein>
    <submittedName>
        <fullName evidence="1">Uncharacterized protein</fullName>
    </submittedName>
</protein>
<dbReference type="EMBL" id="JACEFF010000561">
    <property type="protein sequence ID" value="KAH9635307.1"/>
    <property type="molecule type" value="Genomic_DNA"/>
</dbReference>
<dbReference type="PANTHER" id="PTHR13601:SF2">
    <property type="entry name" value="GAMETOGENETIN-BINDING PROTEIN 2"/>
    <property type="match status" value="1"/>
</dbReference>
<dbReference type="Proteomes" id="UP000814243">
    <property type="component" value="Unassembled WGS sequence"/>
</dbReference>
<dbReference type="GO" id="GO:0005634">
    <property type="term" value="C:nucleus"/>
    <property type="evidence" value="ECO:0007669"/>
    <property type="project" value="TreeGrafter"/>
</dbReference>